<evidence type="ECO:0000256" key="4">
    <source>
        <dbReference type="ARBA" id="ARBA00022552"/>
    </source>
</evidence>
<comment type="caution">
    <text evidence="8">The sequence shown here is derived from an EMBL/GenBank/DDBJ whole genome shotgun (WGS) entry which is preliminary data.</text>
</comment>
<comment type="subcellular location">
    <subcellularLocation>
        <location evidence="1">Nucleus</location>
        <location evidence="1">Nucleolus</location>
    </subcellularLocation>
</comment>
<dbReference type="InterPro" id="IPR007276">
    <property type="entry name" value="Nop14"/>
</dbReference>
<dbReference type="Pfam" id="PF04147">
    <property type="entry name" value="Nop14"/>
    <property type="match status" value="2"/>
</dbReference>
<protein>
    <submittedName>
        <fullName evidence="8">Nucleolar protein 14-like 1</fullName>
    </submittedName>
</protein>
<evidence type="ECO:0000313" key="9">
    <source>
        <dbReference type="Proteomes" id="UP000747542"/>
    </source>
</evidence>
<evidence type="ECO:0000256" key="2">
    <source>
        <dbReference type="ARBA" id="ARBA00007466"/>
    </source>
</evidence>
<comment type="similarity">
    <text evidence="2">Belongs to the NOP14 family.</text>
</comment>
<dbReference type="GO" id="GO:0032040">
    <property type="term" value="C:small-subunit processome"/>
    <property type="evidence" value="ECO:0007669"/>
    <property type="project" value="InterPro"/>
</dbReference>
<sequence>EEEGEEEEEENEGEKEDEDSDDDDDESDKYSDVLEDSESEDEKEPPREKKIVKVVTSKKKEMMEAAKKEIPYTFEVPQDYESFWALLENHSPKETLHVLTDPDGDSPIPGVSPMIYVDSFIQHIFTITQVSPANSAKALMQVLLEKYEECSQSKFKRYPMANTFVFLKIAGILFPSSDYIHPIMTPVMTFLTHLLGQAKVVSQREITAALFSTHLLLEYLSQSKRFVPELTNLLNGLLFIAIGAKKKIHEVLIANLLSVTVEKFSHDFLVYLIEPSLVRQGHSVALNLLQPHEPTLRPHTIQYTESKLTLASINNTEAELTDSFKINILCKTTKLLKQLCNCWSQLPSIRTIMAPTIKLLESLSLKNYPDSVNKTVEELLSAIRSLPIQGQPLVKAEGRPVSIKMYEPAIEEIIEGVKKHHGTKSYLEKQKLTHKLKRERKGARREIQRDTAFLARQQLKEVLLSDVERKRKIGLLMSGLQTQEGNFKRMKNQK</sequence>
<feature type="non-terminal residue" evidence="8">
    <location>
        <position position="494"/>
    </location>
</feature>
<evidence type="ECO:0000256" key="6">
    <source>
        <dbReference type="ARBA" id="ARBA00024695"/>
    </source>
</evidence>
<evidence type="ECO:0000313" key="8">
    <source>
        <dbReference type="EMBL" id="KAG7174314.1"/>
    </source>
</evidence>
<dbReference type="PANTHER" id="PTHR23183:SF0">
    <property type="entry name" value="NUCLEOLAR PROTEIN 14"/>
    <property type="match status" value="1"/>
</dbReference>
<evidence type="ECO:0000256" key="1">
    <source>
        <dbReference type="ARBA" id="ARBA00004604"/>
    </source>
</evidence>
<organism evidence="8 9">
    <name type="scientific">Homarus americanus</name>
    <name type="common">American lobster</name>
    <dbReference type="NCBI Taxonomy" id="6706"/>
    <lineage>
        <taxon>Eukaryota</taxon>
        <taxon>Metazoa</taxon>
        <taxon>Ecdysozoa</taxon>
        <taxon>Arthropoda</taxon>
        <taxon>Crustacea</taxon>
        <taxon>Multicrustacea</taxon>
        <taxon>Malacostraca</taxon>
        <taxon>Eumalacostraca</taxon>
        <taxon>Eucarida</taxon>
        <taxon>Decapoda</taxon>
        <taxon>Pleocyemata</taxon>
        <taxon>Astacidea</taxon>
        <taxon>Nephropoidea</taxon>
        <taxon>Nephropidae</taxon>
        <taxon>Homarus</taxon>
    </lineage>
</organism>
<dbReference type="Proteomes" id="UP000747542">
    <property type="component" value="Unassembled WGS sequence"/>
</dbReference>
<dbReference type="GO" id="GO:0030692">
    <property type="term" value="C:Noc4p-Nop14p complex"/>
    <property type="evidence" value="ECO:0007669"/>
    <property type="project" value="TreeGrafter"/>
</dbReference>
<proteinExistence type="inferred from homology"/>
<keyword evidence="4" id="KW-0698">rRNA processing</keyword>
<gene>
    <name evidence="8" type="primary">Nop14-L1</name>
    <name evidence="8" type="ORF">Hamer_G003251</name>
</gene>
<feature type="compositionally biased region" description="Acidic residues" evidence="7">
    <location>
        <begin position="1"/>
        <end position="43"/>
    </location>
</feature>
<evidence type="ECO:0000256" key="7">
    <source>
        <dbReference type="SAM" id="MobiDB-lite"/>
    </source>
</evidence>
<accession>A0A8J5T9M4</accession>
<dbReference type="PANTHER" id="PTHR23183">
    <property type="entry name" value="NOP14"/>
    <property type="match status" value="1"/>
</dbReference>
<dbReference type="EMBL" id="JAHLQT010007678">
    <property type="protein sequence ID" value="KAG7174314.1"/>
    <property type="molecule type" value="Genomic_DNA"/>
</dbReference>
<keyword evidence="9" id="KW-1185">Reference proteome</keyword>
<feature type="region of interest" description="Disordered" evidence="7">
    <location>
        <begin position="1"/>
        <end position="51"/>
    </location>
</feature>
<keyword evidence="5" id="KW-0539">Nucleus</keyword>
<evidence type="ECO:0000256" key="3">
    <source>
        <dbReference type="ARBA" id="ARBA00022517"/>
    </source>
</evidence>
<evidence type="ECO:0000256" key="5">
    <source>
        <dbReference type="ARBA" id="ARBA00023242"/>
    </source>
</evidence>
<comment type="function">
    <text evidence="6">Involved in nucleolar processing of pre-18S ribosomal RNA. Has a role in the nuclear export of 40S pre-ribosomal subunit to the cytoplasm.</text>
</comment>
<name>A0A8J5T9M4_HOMAM</name>
<reference evidence="8" key="1">
    <citation type="journal article" date="2021" name="Sci. Adv.">
        <title>The American lobster genome reveals insights on longevity, neural, and immune adaptations.</title>
        <authorList>
            <person name="Polinski J.M."/>
            <person name="Zimin A.V."/>
            <person name="Clark K.F."/>
            <person name="Kohn A.B."/>
            <person name="Sadowski N."/>
            <person name="Timp W."/>
            <person name="Ptitsyn A."/>
            <person name="Khanna P."/>
            <person name="Romanova D.Y."/>
            <person name="Williams P."/>
            <person name="Greenwood S.J."/>
            <person name="Moroz L.L."/>
            <person name="Walt D.R."/>
            <person name="Bodnar A.G."/>
        </authorList>
    </citation>
    <scope>NUCLEOTIDE SEQUENCE</scope>
    <source>
        <strain evidence="8">GMGI-L3</strain>
    </source>
</reference>
<dbReference type="AlphaFoldDB" id="A0A8J5T9M4"/>
<keyword evidence="3" id="KW-0690">Ribosome biogenesis</keyword>
<dbReference type="GO" id="GO:0030490">
    <property type="term" value="P:maturation of SSU-rRNA"/>
    <property type="evidence" value="ECO:0007669"/>
    <property type="project" value="TreeGrafter"/>
</dbReference>